<evidence type="ECO:0000313" key="2">
    <source>
        <dbReference type="EMBL" id="MCQ8185251.1"/>
    </source>
</evidence>
<name>A0A9X2RIV6_9PROT</name>
<feature type="compositionally biased region" description="Basic and acidic residues" evidence="1">
    <location>
        <begin position="118"/>
        <end position="128"/>
    </location>
</feature>
<sequence length="149" mass="16245">MIKYTLQCASDHRFEGWFGSSADFDAQKEGGDLSCPVCGSSEVEKALMAPAILKGGRPSSRKDEAVASIAKEWNEAAAKAKSYVEKNFEHVGKRFPEEARAQHYGEKEAKPIYGEASREEVASLKEEGVTVAPVPEPVPTADETKKKLN</sequence>
<proteinExistence type="predicted"/>
<dbReference type="EMBL" id="JANIBC010000004">
    <property type="protein sequence ID" value="MCQ8185251.1"/>
    <property type="molecule type" value="Genomic_DNA"/>
</dbReference>
<protein>
    <submittedName>
        <fullName evidence="2">DUF1178 family protein</fullName>
    </submittedName>
</protein>
<reference evidence="2" key="1">
    <citation type="submission" date="2022-07" db="EMBL/GenBank/DDBJ databases">
        <title>Parvularcula maris sp. nov., an algicidal bacterium isolated from seawater.</title>
        <authorList>
            <person name="Li F."/>
        </authorList>
    </citation>
    <scope>NUCLEOTIDE SEQUENCE</scope>
    <source>
        <strain evidence="2">BGMRC 0090</strain>
    </source>
</reference>
<dbReference type="Pfam" id="PF06676">
    <property type="entry name" value="DUF1178"/>
    <property type="match status" value="1"/>
</dbReference>
<dbReference type="Proteomes" id="UP001142610">
    <property type="component" value="Unassembled WGS sequence"/>
</dbReference>
<dbReference type="RefSeq" id="WP_256619120.1">
    <property type="nucleotide sequence ID" value="NZ_JANIBC010000004.1"/>
</dbReference>
<evidence type="ECO:0000313" key="3">
    <source>
        <dbReference type="Proteomes" id="UP001142610"/>
    </source>
</evidence>
<evidence type="ECO:0000256" key="1">
    <source>
        <dbReference type="SAM" id="MobiDB-lite"/>
    </source>
</evidence>
<gene>
    <name evidence="2" type="ORF">NOG11_07580</name>
</gene>
<comment type="caution">
    <text evidence="2">The sequence shown here is derived from an EMBL/GenBank/DDBJ whole genome shotgun (WGS) entry which is preliminary data.</text>
</comment>
<dbReference type="AlphaFoldDB" id="A0A9X2RIV6"/>
<dbReference type="InterPro" id="IPR009562">
    <property type="entry name" value="DUF1178"/>
</dbReference>
<keyword evidence="3" id="KW-1185">Reference proteome</keyword>
<dbReference type="PIRSF" id="PIRSF032131">
    <property type="entry name" value="UCP032131"/>
    <property type="match status" value="1"/>
</dbReference>
<accession>A0A9X2RIV6</accession>
<feature type="region of interest" description="Disordered" evidence="1">
    <location>
        <begin position="118"/>
        <end position="149"/>
    </location>
</feature>
<organism evidence="2 3">
    <name type="scientific">Parvularcula maris</name>
    <dbReference type="NCBI Taxonomy" id="2965077"/>
    <lineage>
        <taxon>Bacteria</taxon>
        <taxon>Pseudomonadati</taxon>
        <taxon>Pseudomonadota</taxon>
        <taxon>Alphaproteobacteria</taxon>
        <taxon>Parvularculales</taxon>
        <taxon>Parvularculaceae</taxon>
        <taxon>Parvularcula</taxon>
    </lineage>
</organism>